<comment type="caution">
    <text evidence="3">The sequence shown here is derived from an EMBL/GenBank/DDBJ whole genome shotgun (WGS) entry which is preliminary data.</text>
</comment>
<keyword evidence="4" id="KW-1185">Reference proteome</keyword>
<accession>A0ABT9DC82</accession>
<gene>
    <name evidence="3" type="ORF">Q6348_06255</name>
</gene>
<name>A0ABT9DC82_9CELL</name>
<evidence type="ECO:0000256" key="2">
    <source>
        <dbReference type="SAM" id="SignalP"/>
    </source>
</evidence>
<dbReference type="SMART" id="SM00710">
    <property type="entry name" value="PbH1"/>
    <property type="match status" value="3"/>
</dbReference>
<feature type="chain" id="PRO_5046352312" evidence="2">
    <location>
        <begin position="32"/>
        <end position="510"/>
    </location>
</feature>
<feature type="region of interest" description="Disordered" evidence="1">
    <location>
        <begin position="238"/>
        <end position="259"/>
    </location>
</feature>
<dbReference type="RefSeq" id="WP_304600442.1">
    <property type="nucleotide sequence ID" value="NZ_JAUQYO010000001.1"/>
</dbReference>
<dbReference type="InterPro" id="IPR006311">
    <property type="entry name" value="TAT_signal"/>
</dbReference>
<dbReference type="Proteomes" id="UP001232536">
    <property type="component" value="Unassembled WGS sequence"/>
</dbReference>
<dbReference type="InterPro" id="IPR006626">
    <property type="entry name" value="PbH1"/>
</dbReference>
<organism evidence="3 4">
    <name type="scientific">Actinotalea lenta</name>
    <dbReference type="NCBI Taxonomy" id="3064654"/>
    <lineage>
        <taxon>Bacteria</taxon>
        <taxon>Bacillati</taxon>
        <taxon>Actinomycetota</taxon>
        <taxon>Actinomycetes</taxon>
        <taxon>Micrococcales</taxon>
        <taxon>Cellulomonadaceae</taxon>
        <taxon>Actinotalea</taxon>
    </lineage>
</organism>
<proteinExistence type="predicted"/>
<protein>
    <submittedName>
        <fullName evidence="3">Right-handed parallel beta-helix repeat-containing protein</fullName>
    </submittedName>
</protein>
<sequence length="510" mass="51832">MPRTWRAPRRTLTAGAASLGLALVGLAPAAAAVGTSPIGNVDQVGLTRTGIALQGWAADADSTGPVTVDVTVDGATTAVRTGAARPDVSRVYPQIGGHQGFDVVVPASPGRHTVCATVVNVGPGSDRWLGCRTLVHPGSGVVGHLDSTVDRDGAVAVRGWADRLMANAHADVHLTLDGATAGTTSTGLARPDVPRVYPGMSSRAGFRGAVKVPAGRHELCVVAASGGATGTIGCTPVSGSTASAPSPTATPAPAPTPQAGSVGVPAGTHLTVHQGDMVITKDGTLLDGLDIRGYVTIRARDVVIRNSVIRGGTPGTSSRGLVTVPSAQYSLTIEDSTLAPTISSPLQDGIRGMSFTARRVEIRGVVDGAHLYGDHVTIANSWLHGNTHFAHDPNHGGGPSHDDSIQIQTGTDITIAGNRLEGATNAALMVTQDGGPVSNLVVKGNFLDDGACVVNIKDQGPSPTAVSIRGNTFGRHARWPSCGIKVPNAAYQLDLANNAFTDGAPVGRTP</sequence>
<feature type="compositionally biased region" description="Low complexity" evidence="1">
    <location>
        <begin position="238"/>
        <end position="247"/>
    </location>
</feature>
<evidence type="ECO:0000313" key="3">
    <source>
        <dbReference type="EMBL" id="MDO8106798.1"/>
    </source>
</evidence>
<keyword evidence="2" id="KW-0732">Signal</keyword>
<evidence type="ECO:0000256" key="1">
    <source>
        <dbReference type="SAM" id="MobiDB-lite"/>
    </source>
</evidence>
<dbReference type="InterPro" id="IPR012334">
    <property type="entry name" value="Pectin_lyas_fold"/>
</dbReference>
<dbReference type="PROSITE" id="PS51318">
    <property type="entry name" value="TAT"/>
    <property type="match status" value="1"/>
</dbReference>
<feature type="signal peptide" evidence="2">
    <location>
        <begin position="1"/>
        <end position="31"/>
    </location>
</feature>
<dbReference type="InterPro" id="IPR011050">
    <property type="entry name" value="Pectin_lyase_fold/virulence"/>
</dbReference>
<dbReference type="EMBL" id="JAUQYP010000001">
    <property type="protein sequence ID" value="MDO8106798.1"/>
    <property type="molecule type" value="Genomic_DNA"/>
</dbReference>
<evidence type="ECO:0000313" key="4">
    <source>
        <dbReference type="Proteomes" id="UP001232536"/>
    </source>
</evidence>
<dbReference type="Gene3D" id="2.160.20.10">
    <property type="entry name" value="Single-stranded right-handed beta-helix, Pectin lyase-like"/>
    <property type="match status" value="1"/>
</dbReference>
<reference evidence="3 4" key="1">
    <citation type="submission" date="2023-07" db="EMBL/GenBank/DDBJ databases">
        <title>Description of novel actinomycetes strains, isolated from tidal flat sediment.</title>
        <authorList>
            <person name="Lu C."/>
        </authorList>
    </citation>
    <scope>NUCLEOTIDE SEQUENCE [LARGE SCALE GENOMIC DNA]</scope>
    <source>
        <strain evidence="3 4">SYSU T00b441</strain>
    </source>
</reference>
<dbReference type="SUPFAM" id="SSF51126">
    <property type="entry name" value="Pectin lyase-like"/>
    <property type="match status" value="1"/>
</dbReference>